<proteinExistence type="predicted"/>
<dbReference type="STRING" id="1239962.C943_00021"/>
<dbReference type="CDD" id="cd00754">
    <property type="entry name" value="Ubl_MoaD"/>
    <property type="match status" value="1"/>
</dbReference>
<dbReference type="eggNOG" id="COG1977">
    <property type="taxonomic scope" value="Bacteria"/>
</dbReference>
<dbReference type="EMBL" id="AMZY02000001">
    <property type="protein sequence ID" value="EMS35248.1"/>
    <property type="molecule type" value="Genomic_DNA"/>
</dbReference>
<dbReference type="InterPro" id="IPR003749">
    <property type="entry name" value="ThiS/MoaD-like"/>
</dbReference>
<dbReference type="InterPro" id="IPR012675">
    <property type="entry name" value="Beta-grasp_dom_sf"/>
</dbReference>
<sequence>MDRLINFGYLSIQNCCEMITVKAFGIIAEKIKTSELMIDGIPTTDTLLGYLHQQYPELRHMKFSIAVNRKQTVGNTAIPHGAEVALLPPFSGG</sequence>
<dbReference type="FunCoup" id="M7XL82">
    <property type="interactions" value="50"/>
</dbReference>
<dbReference type="AlphaFoldDB" id="M7XL82"/>
<dbReference type="Pfam" id="PF02597">
    <property type="entry name" value="ThiS"/>
    <property type="match status" value="1"/>
</dbReference>
<protein>
    <recommendedName>
        <fullName evidence="3">Molybdenum cofactor biosynthesis protein MoaD</fullName>
    </recommendedName>
</protein>
<dbReference type="Gene3D" id="3.10.20.30">
    <property type="match status" value="1"/>
</dbReference>
<name>M7XL82_9BACT</name>
<gene>
    <name evidence="1" type="ORF">C943_00021</name>
</gene>
<accession>M7XL82</accession>
<dbReference type="InParanoid" id="M7XL82"/>
<evidence type="ECO:0008006" key="3">
    <source>
        <dbReference type="Google" id="ProtNLM"/>
    </source>
</evidence>
<evidence type="ECO:0000313" key="2">
    <source>
        <dbReference type="Proteomes" id="UP000010953"/>
    </source>
</evidence>
<dbReference type="SUPFAM" id="SSF54285">
    <property type="entry name" value="MoaD/ThiS"/>
    <property type="match status" value="1"/>
</dbReference>
<dbReference type="InterPro" id="IPR016155">
    <property type="entry name" value="Mopterin_synth/thiamin_S_b"/>
</dbReference>
<evidence type="ECO:0000313" key="1">
    <source>
        <dbReference type="EMBL" id="EMS35248.1"/>
    </source>
</evidence>
<organism evidence="1 2">
    <name type="scientific">Mariniradius saccharolyticus AK6</name>
    <dbReference type="NCBI Taxonomy" id="1239962"/>
    <lineage>
        <taxon>Bacteria</taxon>
        <taxon>Pseudomonadati</taxon>
        <taxon>Bacteroidota</taxon>
        <taxon>Cytophagia</taxon>
        <taxon>Cytophagales</taxon>
        <taxon>Cyclobacteriaceae</taxon>
        <taxon>Mariniradius</taxon>
    </lineage>
</organism>
<comment type="caution">
    <text evidence="1">The sequence shown here is derived from an EMBL/GenBank/DDBJ whole genome shotgun (WGS) entry which is preliminary data.</text>
</comment>
<dbReference type="Proteomes" id="UP000010953">
    <property type="component" value="Unassembled WGS sequence"/>
</dbReference>
<keyword evidence="2" id="KW-1185">Reference proteome</keyword>
<reference evidence="1" key="1">
    <citation type="submission" date="2013-01" db="EMBL/GenBank/DDBJ databases">
        <title>Genome assembly of Mariniradius saccharolyticus AK6.</title>
        <authorList>
            <person name="Vaidya B."/>
            <person name="Khatri I."/>
            <person name="Tanuku N.R.S."/>
            <person name="Subramanian S."/>
            <person name="Pinnaka A."/>
        </authorList>
    </citation>
    <scope>NUCLEOTIDE SEQUENCE [LARGE SCALE GENOMIC DNA]</scope>
    <source>
        <strain evidence="1">AK6</strain>
    </source>
</reference>